<proteinExistence type="predicted"/>
<dbReference type="AlphaFoldDB" id="A0A165IG69"/>
<evidence type="ECO:0000313" key="3">
    <source>
        <dbReference type="Proteomes" id="UP000077266"/>
    </source>
</evidence>
<feature type="region of interest" description="Disordered" evidence="1">
    <location>
        <begin position="74"/>
        <end position="119"/>
    </location>
</feature>
<reference evidence="2 3" key="1">
    <citation type="journal article" date="2016" name="Mol. Biol. Evol.">
        <title>Comparative Genomics of Early-Diverging Mushroom-Forming Fungi Provides Insights into the Origins of Lignocellulose Decay Capabilities.</title>
        <authorList>
            <person name="Nagy L.G."/>
            <person name="Riley R."/>
            <person name="Tritt A."/>
            <person name="Adam C."/>
            <person name="Daum C."/>
            <person name="Floudas D."/>
            <person name="Sun H."/>
            <person name="Yadav J.S."/>
            <person name="Pangilinan J."/>
            <person name="Larsson K.H."/>
            <person name="Matsuura K."/>
            <person name="Barry K."/>
            <person name="Labutti K."/>
            <person name="Kuo R."/>
            <person name="Ohm R.A."/>
            <person name="Bhattacharya S.S."/>
            <person name="Shirouzu T."/>
            <person name="Yoshinaga Y."/>
            <person name="Martin F.M."/>
            <person name="Grigoriev I.V."/>
            <person name="Hibbett D.S."/>
        </authorList>
    </citation>
    <scope>NUCLEOTIDE SEQUENCE [LARGE SCALE GENOMIC DNA]</scope>
    <source>
        <strain evidence="2 3">HHB12029</strain>
    </source>
</reference>
<evidence type="ECO:0000313" key="2">
    <source>
        <dbReference type="EMBL" id="KZV93356.1"/>
    </source>
</evidence>
<keyword evidence="3" id="KW-1185">Reference proteome</keyword>
<evidence type="ECO:0000256" key="1">
    <source>
        <dbReference type="SAM" id="MobiDB-lite"/>
    </source>
</evidence>
<name>A0A165IG69_EXIGL</name>
<gene>
    <name evidence="2" type="ORF">EXIGLDRAFT_749190</name>
</gene>
<sequence length="196" mass="21865">MPIQHPLLLDDSLLKSLYIHQPPLPAAQQLPLPISPPPPQSRHEVPIVSPVPRFAYNKFDQLLDFNADDLLAPPKAAAPPPITAPQASVATAQSRRKRALDEDAETPRKRARTSAHPYATPAPVAPVTHFYQQQPLQPSYLVRQPARPARLPHHATDRPSTLAAPHRSYQYPQQHHAYAYAAYYYRHAAVPVAHAR</sequence>
<dbReference type="EMBL" id="KV425991">
    <property type="protein sequence ID" value="KZV93356.1"/>
    <property type="molecule type" value="Genomic_DNA"/>
</dbReference>
<feature type="compositionally biased region" description="Basic and acidic residues" evidence="1">
    <location>
        <begin position="99"/>
        <end position="108"/>
    </location>
</feature>
<dbReference type="InParanoid" id="A0A165IG69"/>
<organism evidence="2 3">
    <name type="scientific">Exidia glandulosa HHB12029</name>
    <dbReference type="NCBI Taxonomy" id="1314781"/>
    <lineage>
        <taxon>Eukaryota</taxon>
        <taxon>Fungi</taxon>
        <taxon>Dikarya</taxon>
        <taxon>Basidiomycota</taxon>
        <taxon>Agaricomycotina</taxon>
        <taxon>Agaricomycetes</taxon>
        <taxon>Auriculariales</taxon>
        <taxon>Exidiaceae</taxon>
        <taxon>Exidia</taxon>
    </lineage>
</organism>
<dbReference type="Proteomes" id="UP000077266">
    <property type="component" value="Unassembled WGS sequence"/>
</dbReference>
<protein>
    <submittedName>
        <fullName evidence="2">Uncharacterized protein</fullName>
    </submittedName>
</protein>
<accession>A0A165IG69</accession>